<organism evidence="17 18">
    <name type="scientific">Sphaceloma murrayae</name>
    <dbReference type="NCBI Taxonomy" id="2082308"/>
    <lineage>
        <taxon>Eukaryota</taxon>
        <taxon>Fungi</taxon>
        <taxon>Dikarya</taxon>
        <taxon>Ascomycota</taxon>
        <taxon>Pezizomycotina</taxon>
        <taxon>Dothideomycetes</taxon>
        <taxon>Dothideomycetidae</taxon>
        <taxon>Myriangiales</taxon>
        <taxon>Elsinoaceae</taxon>
        <taxon>Sphaceloma</taxon>
    </lineage>
</organism>
<name>A0A2K1QM46_9PEZI</name>
<keyword evidence="7" id="KW-0007">Acetylation</keyword>
<dbReference type="OrthoDB" id="2125027at2759"/>
<evidence type="ECO:0000256" key="4">
    <source>
        <dbReference type="ARBA" id="ARBA00022547"/>
    </source>
</evidence>
<evidence type="ECO:0000256" key="11">
    <source>
        <dbReference type="ARBA" id="ARBA00023310"/>
    </source>
</evidence>
<evidence type="ECO:0000256" key="1">
    <source>
        <dbReference type="ARBA" id="ARBA00004273"/>
    </source>
</evidence>
<keyword evidence="9 15" id="KW-0496">Mitochondrion</keyword>
<dbReference type="GO" id="GO:0045259">
    <property type="term" value="C:proton-transporting ATP synthase complex"/>
    <property type="evidence" value="ECO:0007669"/>
    <property type="project" value="UniProtKB-UniRule"/>
</dbReference>
<keyword evidence="18" id="KW-1185">Reference proteome</keyword>
<dbReference type="AlphaFoldDB" id="A0A2K1QM46"/>
<sequence>MASTGVNVLRWSALGLGVLYGAYHQSSIRSADRIAAAKQDYERKEKLIQQAKAEFARKTEVKSGLITDPEDPKFDLEAVLKAKAAES</sequence>
<evidence type="ECO:0000256" key="3">
    <source>
        <dbReference type="ARBA" id="ARBA00022448"/>
    </source>
</evidence>
<dbReference type="Pfam" id="PF05680">
    <property type="entry name" value="ATP-synt_E"/>
    <property type="match status" value="1"/>
</dbReference>
<dbReference type="PANTHER" id="PTHR12427:SF1">
    <property type="entry name" value="ATP SYNTHASE SUBUNIT E, MITOCHONDRIAL"/>
    <property type="match status" value="1"/>
</dbReference>
<evidence type="ECO:0000256" key="15">
    <source>
        <dbReference type="RuleBase" id="RU367005"/>
    </source>
</evidence>
<evidence type="ECO:0000313" key="18">
    <source>
        <dbReference type="Proteomes" id="UP000243797"/>
    </source>
</evidence>
<comment type="function">
    <text evidence="12 15">Subunit e, of the mitochondrial membrane ATP synthase complex (F(1)F(0) ATP synthase or Complex V) that produces ATP from ADP in the presence of a proton gradient across the membrane which is generated by electron transport complexes of the respiratory chain. ATP synthase complex consist of a soluble F(1) head domain - the catalytic core - and a membrane F(1) domain - the membrane proton channel. These two domains are linked by a central stalk rotating inside the F(1) region and a stationary peripheral stalk. During catalysis, ATP synthesis in the catalytic domain of F(1) is coupled via a rotary mechanism of the central stalk subunits to proton translocation. In vivo, can only synthesize ATP although its ATP hydrolase activity can be activated artificially in vitro. Part of the complex F(0) domain.</text>
</comment>
<dbReference type="EMBL" id="NKHZ01000065">
    <property type="protein sequence ID" value="PNS15883.1"/>
    <property type="molecule type" value="Genomic_DNA"/>
</dbReference>
<comment type="subunit">
    <text evidence="15">F-type ATPases have 2 components, CF(1) - the catalytic core - and CF(0) - the membrane proton channel. CF(1) and CF(0) have multiple subunits.</text>
</comment>
<evidence type="ECO:0000256" key="6">
    <source>
        <dbReference type="ARBA" id="ARBA00022792"/>
    </source>
</evidence>
<comment type="subcellular location">
    <subcellularLocation>
        <location evidence="1 15">Mitochondrion inner membrane</location>
    </subcellularLocation>
</comment>
<dbReference type="GO" id="GO:0005743">
    <property type="term" value="C:mitochondrial inner membrane"/>
    <property type="evidence" value="ECO:0007669"/>
    <property type="project" value="UniProtKB-SubCell"/>
</dbReference>
<dbReference type="GO" id="GO:0015078">
    <property type="term" value="F:proton transmembrane transporter activity"/>
    <property type="evidence" value="ECO:0007669"/>
    <property type="project" value="InterPro"/>
</dbReference>
<comment type="similarity">
    <text evidence="2 15">Belongs to the ATPase e subunit family.</text>
</comment>
<keyword evidence="6 15" id="KW-0999">Mitochondrion inner membrane</keyword>
<proteinExistence type="inferred from homology"/>
<dbReference type="InParanoid" id="A0A2K1QM46"/>
<evidence type="ECO:0000256" key="5">
    <source>
        <dbReference type="ARBA" id="ARBA00022781"/>
    </source>
</evidence>
<evidence type="ECO:0000256" key="12">
    <source>
        <dbReference type="ARBA" id="ARBA00057306"/>
    </source>
</evidence>
<dbReference type="Proteomes" id="UP000243797">
    <property type="component" value="Unassembled WGS sequence"/>
</dbReference>
<keyword evidence="10" id="KW-0472">Membrane</keyword>
<keyword evidence="5 15" id="KW-0375">Hydrogen ion transport</keyword>
<dbReference type="PANTHER" id="PTHR12427">
    <property type="entry name" value="ATP SYNTHASE E CHAIN, MITOCHONDRIAL"/>
    <property type="match status" value="1"/>
</dbReference>
<dbReference type="InterPro" id="IPR008386">
    <property type="entry name" value="ATP_synth_F0_esu_mt"/>
</dbReference>
<dbReference type="GO" id="GO:0015986">
    <property type="term" value="P:proton motive force-driven ATP synthesis"/>
    <property type="evidence" value="ECO:0007669"/>
    <property type="project" value="InterPro"/>
</dbReference>
<evidence type="ECO:0000256" key="9">
    <source>
        <dbReference type="ARBA" id="ARBA00023128"/>
    </source>
</evidence>
<keyword evidence="16" id="KW-0175">Coiled coil</keyword>
<evidence type="ECO:0000256" key="2">
    <source>
        <dbReference type="ARBA" id="ARBA00007333"/>
    </source>
</evidence>
<evidence type="ECO:0000313" key="17">
    <source>
        <dbReference type="EMBL" id="PNS15883.1"/>
    </source>
</evidence>
<evidence type="ECO:0000256" key="10">
    <source>
        <dbReference type="ARBA" id="ARBA00023136"/>
    </source>
</evidence>
<evidence type="ECO:0000256" key="7">
    <source>
        <dbReference type="ARBA" id="ARBA00022990"/>
    </source>
</evidence>
<evidence type="ECO:0000256" key="13">
    <source>
        <dbReference type="ARBA" id="ARBA00064647"/>
    </source>
</evidence>
<keyword evidence="4 15" id="KW-0138">CF(0)</keyword>
<dbReference type="STRING" id="2082308.A0A2K1QM46"/>
<keyword evidence="3 15" id="KW-0813">Transport</keyword>
<evidence type="ECO:0000256" key="14">
    <source>
        <dbReference type="ARBA" id="ARBA00074682"/>
    </source>
</evidence>
<keyword evidence="11 15" id="KW-0066">ATP synthesis</keyword>
<gene>
    <name evidence="17" type="ORF">CAC42_7989</name>
</gene>
<feature type="coiled-coil region" evidence="16">
    <location>
        <begin position="34"/>
        <end position="61"/>
    </location>
</feature>
<comment type="caution">
    <text evidence="17">The sequence shown here is derived from an EMBL/GenBank/DDBJ whole genome shotgun (WGS) entry which is preliminary data.</text>
</comment>
<reference evidence="17 18" key="1">
    <citation type="submission" date="2017-06" db="EMBL/GenBank/DDBJ databases">
        <title>Draft genome sequence of a variant of Elsinoe murrayae.</title>
        <authorList>
            <person name="Cheng Q."/>
        </authorList>
    </citation>
    <scope>NUCLEOTIDE SEQUENCE [LARGE SCALE GENOMIC DNA]</scope>
    <source>
        <strain evidence="17 18">CQ-2017a</strain>
    </source>
</reference>
<accession>A0A2K1QM46</accession>
<protein>
    <recommendedName>
        <fullName evidence="14 15">ATP synthase F(0) complex subunit e, mitochondrial</fullName>
    </recommendedName>
</protein>
<keyword evidence="8 15" id="KW-0406">Ion transport</keyword>
<evidence type="ECO:0000256" key="16">
    <source>
        <dbReference type="SAM" id="Coils"/>
    </source>
</evidence>
<comment type="subunit">
    <text evidence="13">Component of the ATP synthase complex composed at least of ATP5F1A/subunit alpha, ATP5F1B/subunit beta, ATP5MC1/subunit c (homooctomer), MT-ATP6/subunit a, MT-ATP8/subunit 8, ATP5ME/subunit e, ATP5MF/subunit f, ATP5MG/subunit g, ATP5MK/subunit k, ATP5MJ/subunit j, ATP5F1C/subunit gamma, ATP5F1D/subunit delta, ATP5F1E/subunit epsilon, ATP5PF/subunit F6, ATP5PB/subunit b, ATP5PD/subunit d, ATP5PO/subunit OSCP. ATP synthase complex consists of a soluble F(1) head domain (subunits alpha(3) and beta(3)) - the catalytic core - and a membrane F(0) domain - the membrane proton channel (subunits c, a, 8, e, f, g, k and j). These two domains are linked by a central stalk (subunits gamma, delta, and epsilon) rotating inside the F1 region and a stationary peripheral stalk (subunits F6, b, d, and OSCP).</text>
</comment>
<dbReference type="FunCoup" id="A0A2K1QM46">
    <property type="interactions" value="79"/>
</dbReference>
<evidence type="ECO:0000256" key="8">
    <source>
        <dbReference type="ARBA" id="ARBA00023065"/>
    </source>
</evidence>